<gene>
    <name evidence="1" type="ORF">N018_12960</name>
</gene>
<evidence type="ECO:0000313" key="1">
    <source>
        <dbReference type="EMBL" id="AHG41076.1"/>
    </source>
</evidence>
<dbReference type="HOGENOM" id="CLU_141635_0_0_6"/>
<evidence type="ECO:0000313" key="2">
    <source>
        <dbReference type="Proteomes" id="UP000019089"/>
    </source>
</evidence>
<dbReference type="Proteomes" id="UP000019089">
    <property type="component" value="Chromosome"/>
</dbReference>
<dbReference type="EMBL" id="CP007014">
    <property type="protein sequence ID" value="AHG41076.1"/>
    <property type="molecule type" value="Genomic_DNA"/>
</dbReference>
<evidence type="ECO:0008006" key="3">
    <source>
        <dbReference type="Google" id="ProtNLM"/>
    </source>
</evidence>
<dbReference type="RefSeq" id="WP_025389824.1">
    <property type="nucleotide sequence ID" value="NZ_CP007014.1"/>
</dbReference>
<protein>
    <recommendedName>
        <fullName evidence="3">Lipoprotein</fullName>
    </recommendedName>
</protein>
<proteinExistence type="predicted"/>
<dbReference type="eggNOG" id="COG5645">
    <property type="taxonomic scope" value="Bacteria"/>
</dbReference>
<sequence>MKSSCVASKKSAMTGAHQVKIHCILLLTLALTGCGTINTVFRPDSVAGEKLTRWKSTCSSIPRVYSGVMLDFCNLNAGPQSASPNQVRAGLAWVLLDMGASGIADTVLLPYTIYQQNQYGYINASRFE</sequence>
<organism evidence="1 2">
    <name type="scientific">Pseudomonas syringae CC1557</name>
    <dbReference type="NCBI Taxonomy" id="1357279"/>
    <lineage>
        <taxon>Bacteria</taxon>
        <taxon>Pseudomonadati</taxon>
        <taxon>Pseudomonadota</taxon>
        <taxon>Gammaproteobacteria</taxon>
        <taxon>Pseudomonadales</taxon>
        <taxon>Pseudomonadaceae</taxon>
        <taxon>Pseudomonas</taxon>
        <taxon>Pseudomonas syringae</taxon>
    </lineage>
</organism>
<accession>W0MW80</accession>
<name>W0MW80_PSESX</name>
<dbReference type="AlphaFoldDB" id="W0MW80"/>
<dbReference type="Pfam" id="PF07119">
    <property type="entry name" value="DUF1375"/>
    <property type="match status" value="1"/>
</dbReference>
<dbReference type="KEGG" id="psyr:N018_12960"/>
<dbReference type="InterPro" id="IPR010780">
    <property type="entry name" value="DUF1375"/>
</dbReference>
<dbReference type="PROSITE" id="PS51257">
    <property type="entry name" value="PROKAR_LIPOPROTEIN"/>
    <property type="match status" value="1"/>
</dbReference>
<reference evidence="1 2" key="1">
    <citation type="submission" date="2013-12" db="EMBL/GenBank/DDBJ databases">
        <title>Interactions Between Genome Architecture and Virulence Genes in Pseudomonas syringae, strain CC1557 as a model.</title>
        <authorList>
            <person name="Baltrus D."/>
            <person name="Hockett K."/>
            <person name="Karlsrud E."/>
            <person name="Dougherty K."/>
            <person name="Nishimura M."/>
        </authorList>
    </citation>
    <scope>NUCLEOTIDE SEQUENCE [LARGE SCALE GENOMIC DNA]</scope>
    <source>
        <strain evidence="1 2">CC1557</strain>
    </source>
</reference>